<evidence type="ECO:0000313" key="1">
    <source>
        <dbReference type="EMBL" id="KAE9387695.1"/>
    </source>
</evidence>
<dbReference type="EMBL" id="ML769785">
    <property type="protein sequence ID" value="KAE9387695.1"/>
    <property type="molecule type" value="Genomic_DNA"/>
</dbReference>
<organism evidence="1 2">
    <name type="scientific">Gymnopus androsaceus JB14</name>
    <dbReference type="NCBI Taxonomy" id="1447944"/>
    <lineage>
        <taxon>Eukaryota</taxon>
        <taxon>Fungi</taxon>
        <taxon>Dikarya</taxon>
        <taxon>Basidiomycota</taxon>
        <taxon>Agaricomycotina</taxon>
        <taxon>Agaricomycetes</taxon>
        <taxon>Agaricomycetidae</taxon>
        <taxon>Agaricales</taxon>
        <taxon>Marasmiineae</taxon>
        <taxon>Omphalotaceae</taxon>
        <taxon>Gymnopus</taxon>
    </lineage>
</organism>
<dbReference type="AlphaFoldDB" id="A0A6A4GR18"/>
<dbReference type="Proteomes" id="UP000799118">
    <property type="component" value="Unassembled WGS sequence"/>
</dbReference>
<keyword evidence="2" id="KW-1185">Reference proteome</keyword>
<protein>
    <submittedName>
        <fullName evidence="1">Uncharacterized protein</fullName>
    </submittedName>
</protein>
<sequence length="431" mass="48156">MQGSTSRFHSDVYPGQWSWQRLWKNDSSYKNLKLFDRNGNFIVDVELWESHGWLCHDYMEFQMNGDKIQNQRMKSYLNKIMISKVCESSSPPPLPIPSLLSMLTAILIPLFLQDSAVYAHCYSYPSLSPVVGEFSPLPIPSLLSMLTAILIPLFLQLSAVYAYCYSYPSLSPVGESSPLPIPCLLSMLTAILIRDKKNLIPFTAIPIPFFYQSVIGESSPLPIPCLLSMLTAILIRDKKNLIPFTAIPIPFFYQVICESSSPPPLPIPSLLSMLTAILIPLFLQDSVVYAHCYSYPSLSPVGCESSPLLILSLLSMLTAILIPLFLQDPVSPLPYPSLICYDTEDQFHEILDSEITAESSDIEMDSLSNHPSFNYEPMDIDYSETEQSPEAMDVDSPVTVHSPGFSPPLALGPGFEYGQNELIFALCTYFI</sequence>
<reference evidence="1" key="1">
    <citation type="journal article" date="2019" name="Environ. Microbiol.">
        <title>Fungal ecological strategies reflected in gene transcription - a case study of two litter decomposers.</title>
        <authorList>
            <person name="Barbi F."/>
            <person name="Kohler A."/>
            <person name="Barry K."/>
            <person name="Baskaran P."/>
            <person name="Daum C."/>
            <person name="Fauchery L."/>
            <person name="Ihrmark K."/>
            <person name="Kuo A."/>
            <person name="LaButti K."/>
            <person name="Lipzen A."/>
            <person name="Morin E."/>
            <person name="Grigoriev I.V."/>
            <person name="Henrissat B."/>
            <person name="Lindahl B."/>
            <person name="Martin F."/>
        </authorList>
    </citation>
    <scope>NUCLEOTIDE SEQUENCE</scope>
    <source>
        <strain evidence="1">JB14</strain>
    </source>
</reference>
<accession>A0A6A4GR18</accession>
<name>A0A6A4GR18_9AGAR</name>
<proteinExistence type="predicted"/>
<evidence type="ECO:0000313" key="2">
    <source>
        <dbReference type="Proteomes" id="UP000799118"/>
    </source>
</evidence>
<gene>
    <name evidence="1" type="ORF">BT96DRAFT_1004871</name>
</gene>